<feature type="compositionally biased region" description="Low complexity" evidence="1">
    <location>
        <begin position="42"/>
        <end position="55"/>
    </location>
</feature>
<evidence type="ECO:0000256" key="1">
    <source>
        <dbReference type="SAM" id="MobiDB-lite"/>
    </source>
</evidence>
<protein>
    <submittedName>
        <fullName evidence="2">Uncharacterized protein</fullName>
    </submittedName>
</protein>
<organism evidence="2 3">
    <name type="scientific">Taxus chinensis</name>
    <name type="common">Chinese yew</name>
    <name type="synonym">Taxus wallichiana var. chinensis</name>
    <dbReference type="NCBI Taxonomy" id="29808"/>
    <lineage>
        <taxon>Eukaryota</taxon>
        <taxon>Viridiplantae</taxon>
        <taxon>Streptophyta</taxon>
        <taxon>Embryophyta</taxon>
        <taxon>Tracheophyta</taxon>
        <taxon>Spermatophyta</taxon>
        <taxon>Pinopsida</taxon>
        <taxon>Pinidae</taxon>
        <taxon>Conifers II</taxon>
        <taxon>Cupressales</taxon>
        <taxon>Taxaceae</taxon>
        <taxon>Taxus</taxon>
    </lineage>
</organism>
<comment type="caution">
    <text evidence="2">The sequence shown here is derived from an EMBL/GenBank/DDBJ whole genome shotgun (WGS) entry which is preliminary data.</text>
</comment>
<keyword evidence="3" id="KW-1185">Reference proteome</keyword>
<name>A0AA38GXS9_TAXCH</name>
<evidence type="ECO:0000313" key="3">
    <source>
        <dbReference type="Proteomes" id="UP000824469"/>
    </source>
</evidence>
<feature type="non-terminal residue" evidence="2">
    <location>
        <position position="1"/>
    </location>
</feature>
<dbReference type="AlphaFoldDB" id="A0AA38GXS9"/>
<feature type="region of interest" description="Disordered" evidence="1">
    <location>
        <begin position="42"/>
        <end position="65"/>
    </location>
</feature>
<dbReference type="EMBL" id="JAHRHJ020000001">
    <property type="protein sequence ID" value="KAH9329852.1"/>
    <property type="molecule type" value="Genomic_DNA"/>
</dbReference>
<gene>
    <name evidence="2" type="ORF">KI387_001960</name>
</gene>
<dbReference type="Proteomes" id="UP000824469">
    <property type="component" value="Unassembled WGS sequence"/>
</dbReference>
<reference evidence="2 3" key="1">
    <citation type="journal article" date="2021" name="Nat. Plants">
        <title>The Taxus genome provides insights into paclitaxel biosynthesis.</title>
        <authorList>
            <person name="Xiong X."/>
            <person name="Gou J."/>
            <person name="Liao Q."/>
            <person name="Li Y."/>
            <person name="Zhou Q."/>
            <person name="Bi G."/>
            <person name="Li C."/>
            <person name="Du R."/>
            <person name="Wang X."/>
            <person name="Sun T."/>
            <person name="Guo L."/>
            <person name="Liang H."/>
            <person name="Lu P."/>
            <person name="Wu Y."/>
            <person name="Zhang Z."/>
            <person name="Ro D.K."/>
            <person name="Shang Y."/>
            <person name="Huang S."/>
            <person name="Yan J."/>
        </authorList>
    </citation>
    <scope>NUCLEOTIDE SEQUENCE [LARGE SCALE GENOMIC DNA]</scope>
    <source>
        <strain evidence="2">Ta-2019</strain>
    </source>
</reference>
<evidence type="ECO:0000313" key="2">
    <source>
        <dbReference type="EMBL" id="KAH9329852.1"/>
    </source>
</evidence>
<accession>A0AA38GXS9</accession>
<sequence>GEGRVECREGHSSFRGATLSWPWLRRTSQLWGEHVAPAIGVAPQSATASAAGAGPRDPSWRPSDP</sequence>
<proteinExistence type="predicted"/>
<feature type="non-terminal residue" evidence="2">
    <location>
        <position position="65"/>
    </location>
</feature>